<comment type="similarity">
    <text evidence="17">Belongs to the NnrD/CARKD family.</text>
</comment>
<dbReference type="SUPFAM" id="SSF53613">
    <property type="entry name" value="Ribokinase-like"/>
    <property type="match status" value="1"/>
</dbReference>
<evidence type="ECO:0000256" key="9">
    <source>
        <dbReference type="ARBA" id="ARBA00022958"/>
    </source>
</evidence>
<comment type="function">
    <text evidence="18">Catalyzes the epimerization of the S- and R-forms of NAD(P)HX, a damaged form of NAD(P)H that is a result of enzymatic or heat-dependent hydration. This is a prerequisite for the S-specific NAD(P)H-hydrate dehydratase to allow the repair of both epimers of NAD(P)HX.</text>
</comment>
<dbReference type="GO" id="GO:0046496">
    <property type="term" value="P:nicotinamide nucleotide metabolic process"/>
    <property type="evidence" value="ECO:0007669"/>
    <property type="project" value="UniProtKB-UniRule"/>
</dbReference>
<comment type="subunit">
    <text evidence="17">Homotetramer.</text>
</comment>
<feature type="binding site" evidence="17">
    <location>
        <begin position="425"/>
        <end position="429"/>
    </location>
    <ligand>
        <name>AMP</name>
        <dbReference type="ChEBI" id="CHEBI:456215"/>
    </ligand>
</feature>
<keyword evidence="12 17" id="KW-0456">Lyase</keyword>
<evidence type="ECO:0000256" key="10">
    <source>
        <dbReference type="ARBA" id="ARBA00023027"/>
    </source>
</evidence>
<organism evidence="22 23">
    <name type="scientific">Oceanisphaera avium</name>
    <dbReference type="NCBI Taxonomy" id="1903694"/>
    <lineage>
        <taxon>Bacteria</taxon>
        <taxon>Pseudomonadati</taxon>
        <taxon>Pseudomonadota</taxon>
        <taxon>Gammaproteobacteria</taxon>
        <taxon>Aeromonadales</taxon>
        <taxon>Aeromonadaceae</taxon>
        <taxon>Oceanisphaera</taxon>
    </lineage>
</organism>
<keyword evidence="23" id="KW-1185">Reference proteome</keyword>
<feature type="domain" description="YjeF C-terminal" evidence="20">
    <location>
        <begin position="242"/>
        <end position="512"/>
    </location>
</feature>
<feature type="binding site" evidence="17">
    <location>
        <position position="453"/>
    </location>
    <ligand>
        <name>AMP</name>
        <dbReference type="ChEBI" id="CHEBI:456215"/>
    </ligand>
</feature>
<dbReference type="EC" id="4.2.1.136" evidence="19"/>
<proteinExistence type="inferred from homology"/>
<dbReference type="NCBIfam" id="TIGR00196">
    <property type="entry name" value="yjeF_cterm"/>
    <property type="match status" value="1"/>
</dbReference>
<comment type="function">
    <text evidence="14 19">Bifunctional enzyme that catalyzes the epimerization of the S- and R-forms of NAD(P)HX and the dehydration of the S-form of NAD(P)HX at the expense of ADP, which is converted to AMP. This allows the repair of both epimers of NAD(P)HX, a damaged form of NAD(P)H that is a result of enzymatic or heat-dependent hydration.</text>
</comment>
<feature type="binding site" evidence="17">
    <location>
        <position position="277"/>
    </location>
    <ligand>
        <name>(6S)-NADPHX</name>
        <dbReference type="ChEBI" id="CHEBI:64076"/>
    </ligand>
</feature>
<dbReference type="EC" id="5.1.99.6" evidence="19"/>
<protein>
    <recommendedName>
        <fullName evidence="19">Bifunctional NAD(P)H-hydrate repair enzyme</fullName>
    </recommendedName>
    <alternativeName>
        <fullName evidence="19">Nicotinamide nucleotide repair protein</fullName>
    </alternativeName>
    <domain>
        <recommendedName>
            <fullName evidence="19">ADP-dependent (S)-NAD(P)H-hydrate dehydratase</fullName>
            <ecNumber evidence="19">4.2.1.136</ecNumber>
        </recommendedName>
        <alternativeName>
            <fullName evidence="19">ADP-dependent NAD(P)HX dehydratase</fullName>
        </alternativeName>
    </domain>
    <domain>
        <recommendedName>
            <fullName evidence="19">NAD(P)H-hydrate epimerase</fullName>
            <ecNumber evidence="19">5.1.99.6</ecNumber>
        </recommendedName>
    </domain>
</protein>
<keyword evidence="11 18" id="KW-0413">Isomerase</keyword>
<comment type="function">
    <text evidence="17">Catalyzes the dehydration of the S-form of NAD(P)HX at the expense of ADP, which is converted to AMP. Together with NAD(P)HX epimerase, which catalyzes the epimerization of the S- and R-forms, the enzyme allows the repair of both epimers of NAD(P)HX, a damaged form of NAD(P)H that is a result of enzymatic or heat-dependent hydration.</text>
</comment>
<evidence type="ECO:0000256" key="7">
    <source>
        <dbReference type="ARBA" id="ARBA00022840"/>
    </source>
</evidence>
<evidence type="ECO:0000259" key="21">
    <source>
        <dbReference type="PROSITE" id="PS51385"/>
    </source>
</evidence>
<evidence type="ECO:0000256" key="4">
    <source>
        <dbReference type="ARBA" id="ARBA00009524"/>
    </source>
</evidence>
<keyword evidence="13" id="KW-0511">Multifunctional enzyme</keyword>
<dbReference type="InterPro" id="IPR029056">
    <property type="entry name" value="Ribokinase-like"/>
</dbReference>
<evidence type="ECO:0000256" key="2">
    <source>
        <dbReference type="ARBA" id="ARBA00000909"/>
    </source>
</evidence>
<dbReference type="PROSITE" id="PS51385">
    <property type="entry name" value="YJEF_N"/>
    <property type="match status" value="1"/>
</dbReference>
<feature type="binding site" evidence="17">
    <location>
        <position position="334"/>
    </location>
    <ligand>
        <name>(6S)-NADPHX</name>
        <dbReference type="ChEBI" id="CHEBI:64076"/>
    </ligand>
</feature>
<feature type="binding site" evidence="18">
    <location>
        <begin position="70"/>
        <end position="74"/>
    </location>
    <ligand>
        <name>(6S)-NADPHX</name>
        <dbReference type="ChEBI" id="CHEBI:64076"/>
    </ligand>
</feature>
<dbReference type="NCBIfam" id="TIGR00197">
    <property type="entry name" value="yjeF_nterm"/>
    <property type="match status" value="1"/>
</dbReference>
<evidence type="ECO:0000256" key="18">
    <source>
        <dbReference type="HAMAP-Rule" id="MF_01966"/>
    </source>
</evidence>
<dbReference type="Pfam" id="PF01256">
    <property type="entry name" value="Carb_kinase"/>
    <property type="match status" value="1"/>
</dbReference>
<evidence type="ECO:0000256" key="14">
    <source>
        <dbReference type="ARBA" id="ARBA00025153"/>
    </source>
</evidence>
<evidence type="ECO:0000256" key="5">
    <source>
        <dbReference type="ARBA" id="ARBA00022723"/>
    </source>
</evidence>
<evidence type="ECO:0000256" key="15">
    <source>
        <dbReference type="ARBA" id="ARBA00048238"/>
    </source>
</evidence>
<dbReference type="InterPro" id="IPR036652">
    <property type="entry name" value="YjeF_N_dom_sf"/>
</dbReference>
<dbReference type="KEGG" id="ocm:CBP12_07155"/>
<feature type="binding site" evidence="17">
    <location>
        <position position="454"/>
    </location>
    <ligand>
        <name>(6S)-NADPHX</name>
        <dbReference type="ChEBI" id="CHEBI:64076"/>
    </ligand>
</feature>
<dbReference type="PIRSF" id="PIRSF017184">
    <property type="entry name" value="Nnr"/>
    <property type="match status" value="1"/>
</dbReference>
<feature type="binding site" evidence="18">
    <location>
        <position position="71"/>
    </location>
    <ligand>
        <name>K(+)</name>
        <dbReference type="ChEBI" id="CHEBI:29103"/>
    </ligand>
</feature>
<feature type="binding site" evidence="18">
    <location>
        <begin position="139"/>
        <end position="145"/>
    </location>
    <ligand>
        <name>(6S)-NADPHX</name>
        <dbReference type="ChEBI" id="CHEBI:64076"/>
    </ligand>
</feature>
<dbReference type="InterPro" id="IPR004443">
    <property type="entry name" value="YjeF_N_dom"/>
</dbReference>
<dbReference type="PANTHER" id="PTHR12592">
    <property type="entry name" value="ATP-DEPENDENT (S)-NAD(P)H-HYDRATE DEHYDRATASE FAMILY MEMBER"/>
    <property type="match status" value="1"/>
</dbReference>
<dbReference type="GO" id="GO:0052856">
    <property type="term" value="F:NAD(P)HX epimerase activity"/>
    <property type="evidence" value="ECO:0007669"/>
    <property type="project" value="UniProtKB-UniRule"/>
</dbReference>
<comment type="similarity">
    <text evidence="4 19">In the C-terminal section; belongs to the NnrD/CARKD family.</text>
</comment>
<evidence type="ECO:0000256" key="12">
    <source>
        <dbReference type="ARBA" id="ARBA00023239"/>
    </source>
</evidence>
<evidence type="ECO:0000256" key="19">
    <source>
        <dbReference type="PIRNR" id="PIRNR017184"/>
    </source>
</evidence>
<dbReference type="CDD" id="cd01171">
    <property type="entry name" value="YXKO-related"/>
    <property type="match status" value="1"/>
</dbReference>
<comment type="catalytic activity">
    <reaction evidence="1 18 19">
        <text>(6R)-NADHX = (6S)-NADHX</text>
        <dbReference type="Rhea" id="RHEA:32215"/>
        <dbReference type="ChEBI" id="CHEBI:64074"/>
        <dbReference type="ChEBI" id="CHEBI:64075"/>
        <dbReference type="EC" id="5.1.99.6"/>
    </reaction>
</comment>
<evidence type="ECO:0000259" key="20">
    <source>
        <dbReference type="PROSITE" id="PS51383"/>
    </source>
</evidence>
<keyword evidence="9 18" id="KW-0630">Potassium</keyword>
<comment type="similarity">
    <text evidence="18">Belongs to the NnrE/AIBP family.</text>
</comment>
<comment type="similarity">
    <text evidence="3 19">In the N-terminal section; belongs to the NnrE/AIBP family.</text>
</comment>
<dbReference type="Gene3D" id="3.40.50.10260">
    <property type="entry name" value="YjeF N-terminal domain"/>
    <property type="match status" value="1"/>
</dbReference>
<sequence>MDMIKLEKSHMLTQSVWHSEQIRTLEYQAAKQAGVSMMELMARAGLAVFHQAHASWPHAQHWWVMTGSGNNGGDGYIVARLAHAAGIKVTLVQVGDETRQSDEAAQARHAYLEAGGTISELSALQSDKEPDLIIDALLGIGFKGVLRPAYAQAISLINHAHTQLKTPVLAIDIPSGLESNTGHIATVAVQANITVCMIGLKLGLLTGRGPDVAGRVLLASLNIESALSHHAQFLTSAAQVMHWSALRPLLPSRRVAAHKGEAGRVLAVGGNLGMSGAIRLAGEGALRCGAGLVRLLSHKEHQFSLNLGRPELMTARFPDFNDWQWPSCMVLGPGLGRDDWAFALYQCALQHNTAPMVIDADALWWLAQNPRLAHATSAIKQEWVLTPHSGEAARLLQCTVAEIEADRLRAVRTLQSKYGGVVVLKGAGTLVADEQQVRVCHYGNNGMASGGMGDLLSGIIAALLAQGLSTFTAASLGVCLHAIAADRAAREGKRGLLASDLLLPLRCLLNEDEEYDE</sequence>
<evidence type="ECO:0000256" key="8">
    <source>
        <dbReference type="ARBA" id="ARBA00022857"/>
    </source>
</evidence>
<dbReference type="AlphaFoldDB" id="A0A1Y0CX93"/>
<dbReference type="GO" id="GO:0046872">
    <property type="term" value="F:metal ion binding"/>
    <property type="evidence" value="ECO:0007669"/>
    <property type="project" value="UniProtKB-UniRule"/>
</dbReference>
<dbReference type="Gene3D" id="3.40.1190.20">
    <property type="match status" value="1"/>
</dbReference>
<evidence type="ECO:0000256" key="11">
    <source>
        <dbReference type="ARBA" id="ARBA00023235"/>
    </source>
</evidence>
<evidence type="ECO:0000313" key="22">
    <source>
        <dbReference type="EMBL" id="ART79953.1"/>
    </source>
</evidence>
<keyword evidence="7 17" id="KW-0067">ATP-binding</keyword>
<accession>A0A1Y0CX93</accession>
<evidence type="ECO:0000313" key="23">
    <source>
        <dbReference type="Proteomes" id="UP000243793"/>
    </source>
</evidence>
<name>A0A1Y0CX93_9GAMM</name>
<dbReference type="Proteomes" id="UP000243793">
    <property type="component" value="Chromosome"/>
</dbReference>
<dbReference type="PANTHER" id="PTHR12592:SF0">
    <property type="entry name" value="ATP-DEPENDENT (S)-NAD(P)H-HYDRATE DEHYDRATASE"/>
    <property type="match status" value="1"/>
</dbReference>
<dbReference type="InterPro" id="IPR000631">
    <property type="entry name" value="CARKD"/>
</dbReference>
<evidence type="ECO:0000256" key="6">
    <source>
        <dbReference type="ARBA" id="ARBA00022741"/>
    </source>
</evidence>
<comment type="cofactor">
    <cofactor evidence="18 19">
        <name>K(+)</name>
        <dbReference type="ChEBI" id="CHEBI:29103"/>
    </cofactor>
    <text evidence="18 19">Binds 1 potassium ion per subunit.</text>
</comment>
<dbReference type="HAMAP" id="MF_01965">
    <property type="entry name" value="NADHX_dehydratase"/>
    <property type="match status" value="1"/>
</dbReference>
<dbReference type="HAMAP" id="MF_01966">
    <property type="entry name" value="NADHX_epimerase"/>
    <property type="match status" value="1"/>
</dbReference>
<dbReference type="GO" id="GO:0052855">
    <property type="term" value="F:ADP-dependent NAD(P)H-hydrate dehydratase activity"/>
    <property type="evidence" value="ECO:0007669"/>
    <property type="project" value="UniProtKB-UniRule"/>
</dbReference>
<dbReference type="Pfam" id="PF03853">
    <property type="entry name" value="YjeF_N"/>
    <property type="match status" value="1"/>
</dbReference>
<comment type="catalytic activity">
    <reaction evidence="16 17 19">
        <text>(6S)-NADPHX + ADP = AMP + phosphate + NADPH + H(+)</text>
        <dbReference type="Rhea" id="RHEA:32235"/>
        <dbReference type="ChEBI" id="CHEBI:15378"/>
        <dbReference type="ChEBI" id="CHEBI:43474"/>
        <dbReference type="ChEBI" id="CHEBI:57783"/>
        <dbReference type="ChEBI" id="CHEBI:64076"/>
        <dbReference type="ChEBI" id="CHEBI:456215"/>
        <dbReference type="ChEBI" id="CHEBI:456216"/>
        <dbReference type="EC" id="4.2.1.136"/>
    </reaction>
</comment>
<feature type="binding site" evidence="17">
    <location>
        <position position="388"/>
    </location>
    <ligand>
        <name>(6S)-NADPHX</name>
        <dbReference type="ChEBI" id="CHEBI:64076"/>
    </ligand>
</feature>
<evidence type="ECO:0000256" key="1">
    <source>
        <dbReference type="ARBA" id="ARBA00000013"/>
    </source>
</evidence>
<evidence type="ECO:0000256" key="17">
    <source>
        <dbReference type="HAMAP-Rule" id="MF_01965"/>
    </source>
</evidence>
<evidence type="ECO:0000256" key="16">
    <source>
        <dbReference type="ARBA" id="ARBA00049209"/>
    </source>
</evidence>
<feature type="binding site" evidence="18">
    <location>
        <position position="150"/>
    </location>
    <ligand>
        <name>(6S)-NADPHX</name>
        <dbReference type="ChEBI" id="CHEBI:64076"/>
    </ligand>
</feature>
<feature type="binding site" evidence="18">
    <location>
        <position position="135"/>
    </location>
    <ligand>
        <name>K(+)</name>
        <dbReference type="ChEBI" id="CHEBI:29103"/>
    </ligand>
</feature>
<dbReference type="OrthoDB" id="9806925at2"/>
<comment type="catalytic activity">
    <reaction evidence="2 18 19">
        <text>(6R)-NADPHX = (6S)-NADPHX</text>
        <dbReference type="Rhea" id="RHEA:32227"/>
        <dbReference type="ChEBI" id="CHEBI:64076"/>
        <dbReference type="ChEBI" id="CHEBI:64077"/>
        <dbReference type="EC" id="5.1.99.6"/>
    </reaction>
</comment>
<evidence type="ECO:0000256" key="13">
    <source>
        <dbReference type="ARBA" id="ARBA00023268"/>
    </source>
</evidence>
<feature type="binding site" evidence="18">
    <location>
        <position position="175"/>
    </location>
    <ligand>
        <name>K(+)</name>
        <dbReference type="ChEBI" id="CHEBI:29103"/>
    </ligand>
</feature>
<dbReference type="GO" id="GO:0005524">
    <property type="term" value="F:ATP binding"/>
    <property type="evidence" value="ECO:0007669"/>
    <property type="project" value="UniProtKB-UniRule"/>
</dbReference>
<comment type="cofactor">
    <cofactor evidence="17">
        <name>Mg(2+)</name>
        <dbReference type="ChEBI" id="CHEBI:18420"/>
    </cofactor>
</comment>
<evidence type="ECO:0000256" key="3">
    <source>
        <dbReference type="ARBA" id="ARBA00006001"/>
    </source>
</evidence>
<keyword evidence="10 17" id="KW-0520">NAD</keyword>
<gene>
    <name evidence="18" type="primary">nnrE</name>
    <name evidence="17" type="synonym">nnrD</name>
    <name evidence="22" type="ORF">CBP12_07155</name>
</gene>
<dbReference type="PROSITE" id="PS51383">
    <property type="entry name" value="YJEF_C_3"/>
    <property type="match status" value="1"/>
</dbReference>
<keyword evidence="6 17" id="KW-0547">Nucleotide-binding</keyword>
<dbReference type="InterPro" id="IPR030677">
    <property type="entry name" value="Nnr"/>
</dbReference>
<dbReference type="EMBL" id="CP021376">
    <property type="protein sequence ID" value="ART79953.1"/>
    <property type="molecule type" value="Genomic_DNA"/>
</dbReference>
<dbReference type="GO" id="GO:0110051">
    <property type="term" value="P:metabolite repair"/>
    <property type="evidence" value="ECO:0007669"/>
    <property type="project" value="TreeGrafter"/>
</dbReference>
<comment type="catalytic activity">
    <reaction evidence="15 17 19">
        <text>(6S)-NADHX + ADP = AMP + phosphate + NADH + H(+)</text>
        <dbReference type="Rhea" id="RHEA:32223"/>
        <dbReference type="ChEBI" id="CHEBI:15378"/>
        <dbReference type="ChEBI" id="CHEBI:43474"/>
        <dbReference type="ChEBI" id="CHEBI:57945"/>
        <dbReference type="ChEBI" id="CHEBI:64074"/>
        <dbReference type="ChEBI" id="CHEBI:456215"/>
        <dbReference type="ChEBI" id="CHEBI:456216"/>
        <dbReference type="EC" id="4.2.1.136"/>
    </reaction>
</comment>
<reference evidence="23" key="1">
    <citation type="submission" date="2017-05" db="EMBL/GenBank/DDBJ databases">
        <authorList>
            <person name="Sung H."/>
        </authorList>
    </citation>
    <scope>NUCLEOTIDE SEQUENCE [LARGE SCALE GENOMIC DNA]</scope>
    <source>
        <strain evidence="23">AMac2203</strain>
    </source>
</reference>
<keyword evidence="5 18" id="KW-0479">Metal-binding</keyword>
<keyword evidence="8 17" id="KW-0521">NADP</keyword>
<feature type="binding site" evidence="18">
    <location>
        <position position="172"/>
    </location>
    <ligand>
        <name>(6S)-NADPHX</name>
        <dbReference type="ChEBI" id="CHEBI:64076"/>
    </ligand>
</feature>
<feature type="domain" description="YjeF N-terminal" evidence="21">
    <location>
        <begin position="22"/>
        <end position="229"/>
    </location>
</feature>
<dbReference type="SUPFAM" id="SSF64153">
    <property type="entry name" value="YjeF N-terminal domain-like"/>
    <property type="match status" value="1"/>
</dbReference>